<feature type="domain" description="HTH cro/C1-type" evidence="1">
    <location>
        <begin position="18"/>
        <end position="73"/>
    </location>
</feature>
<accession>A0A928VY77</accession>
<proteinExistence type="predicted"/>
<dbReference type="InterPro" id="IPR001387">
    <property type="entry name" value="Cro/C1-type_HTH"/>
</dbReference>
<dbReference type="CDD" id="cd00093">
    <property type="entry name" value="HTH_XRE"/>
    <property type="match status" value="1"/>
</dbReference>
<dbReference type="Proteomes" id="UP000621799">
    <property type="component" value="Unassembled WGS sequence"/>
</dbReference>
<comment type="caution">
    <text evidence="2">The sequence shown here is derived from an EMBL/GenBank/DDBJ whole genome shotgun (WGS) entry which is preliminary data.</text>
</comment>
<evidence type="ECO:0000313" key="3">
    <source>
        <dbReference type="Proteomes" id="UP000621799"/>
    </source>
</evidence>
<evidence type="ECO:0000259" key="1">
    <source>
        <dbReference type="PROSITE" id="PS50943"/>
    </source>
</evidence>
<dbReference type="Gene3D" id="1.10.260.40">
    <property type="entry name" value="lambda repressor-like DNA-binding domains"/>
    <property type="match status" value="1"/>
</dbReference>
<keyword evidence="3" id="KW-1185">Reference proteome</keyword>
<dbReference type="AlphaFoldDB" id="A0A928VY77"/>
<gene>
    <name evidence="2" type="ORF">IQ235_13620</name>
</gene>
<dbReference type="RefSeq" id="WP_405196675.1">
    <property type="nucleotide sequence ID" value="NZ_JADEXN010000250.1"/>
</dbReference>
<sequence length="76" mass="8613">MLIEIITHHEIKDLGQSIKEARKNSSKSITELAARAGMSASNWYRIESSQVLKLPISTLRAIEESLEVRFLKARDC</sequence>
<name>A0A928VY77_9CYAN</name>
<organism evidence="2 3">
    <name type="scientific">Zarconia navalis LEGE 11467</name>
    <dbReference type="NCBI Taxonomy" id="1828826"/>
    <lineage>
        <taxon>Bacteria</taxon>
        <taxon>Bacillati</taxon>
        <taxon>Cyanobacteriota</taxon>
        <taxon>Cyanophyceae</taxon>
        <taxon>Oscillatoriophycideae</taxon>
        <taxon>Oscillatoriales</taxon>
        <taxon>Oscillatoriales incertae sedis</taxon>
        <taxon>Zarconia</taxon>
        <taxon>Zarconia navalis</taxon>
    </lineage>
</organism>
<dbReference type="Pfam" id="PF13560">
    <property type="entry name" value="HTH_31"/>
    <property type="match status" value="1"/>
</dbReference>
<evidence type="ECO:0000313" key="2">
    <source>
        <dbReference type="EMBL" id="MBE9041819.1"/>
    </source>
</evidence>
<dbReference type="PROSITE" id="PS50943">
    <property type="entry name" value="HTH_CROC1"/>
    <property type="match status" value="1"/>
</dbReference>
<dbReference type="InterPro" id="IPR010982">
    <property type="entry name" value="Lambda_DNA-bd_dom_sf"/>
</dbReference>
<dbReference type="SUPFAM" id="SSF47413">
    <property type="entry name" value="lambda repressor-like DNA-binding domains"/>
    <property type="match status" value="1"/>
</dbReference>
<protein>
    <submittedName>
        <fullName evidence="2">Helix-turn-helix domain-containing protein</fullName>
    </submittedName>
</protein>
<dbReference type="SMART" id="SM00530">
    <property type="entry name" value="HTH_XRE"/>
    <property type="match status" value="1"/>
</dbReference>
<dbReference type="GO" id="GO:0003677">
    <property type="term" value="F:DNA binding"/>
    <property type="evidence" value="ECO:0007669"/>
    <property type="project" value="InterPro"/>
</dbReference>
<dbReference type="EMBL" id="JADEXN010000250">
    <property type="protein sequence ID" value="MBE9041819.1"/>
    <property type="molecule type" value="Genomic_DNA"/>
</dbReference>
<reference evidence="2" key="1">
    <citation type="submission" date="2020-10" db="EMBL/GenBank/DDBJ databases">
        <authorList>
            <person name="Castelo-Branco R."/>
            <person name="Eusebio N."/>
            <person name="Adriana R."/>
            <person name="Vieira A."/>
            <person name="Brugerolle De Fraissinette N."/>
            <person name="Rezende De Castro R."/>
            <person name="Schneider M.P."/>
            <person name="Vasconcelos V."/>
            <person name="Leao P.N."/>
        </authorList>
    </citation>
    <scope>NUCLEOTIDE SEQUENCE</scope>
    <source>
        <strain evidence="2">LEGE 11467</strain>
    </source>
</reference>